<protein>
    <submittedName>
        <fullName evidence="2">Stage II sporulation protein E</fullName>
        <ecNumber evidence="2">3.1.3.16</ecNumber>
    </submittedName>
</protein>
<reference evidence="2" key="1">
    <citation type="submission" date="2020-07" db="EMBL/GenBank/DDBJ databases">
        <title>Koleobacter methoxysyntrophicus gen. nov., sp. nov., a novel anaerobic bacterium isolated from deep subsurface oil field and proposal of Koleobacterales ord. nov. in the phylum Firmicutes.</title>
        <authorList>
            <person name="Sakamoto S."/>
            <person name="Tamaki H."/>
        </authorList>
    </citation>
    <scope>NUCLEOTIDE SEQUENCE</scope>
    <source>
        <strain evidence="2">NRmbB1</strain>
    </source>
</reference>
<organism evidence="2 3">
    <name type="scientific">Koleobacter methoxysyntrophicus</name>
    <dbReference type="NCBI Taxonomy" id="2751313"/>
    <lineage>
        <taxon>Bacteria</taxon>
        <taxon>Bacillati</taxon>
        <taxon>Bacillota</taxon>
        <taxon>Clostridia</taxon>
        <taxon>Koleobacterales</taxon>
        <taxon>Koleobacteraceae</taxon>
        <taxon>Koleobacter</taxon>
    </lineage>
</organism>
<gene>
    <name evidence="2" type="primary">spoIIE_2</name>
    <name evidence="2" type="ORF">H0A61_02373</name>
</gene>
<dbReference type="RefSeq" id="WP_206707310.1">
    <property type="nucleotide sequence ID" value="NZ_CP059066.1"/>
</dbReference>
<dbReference type="InterPro" id="IPR036457">
    <property type="entry name" value="PPM-type-like_dom_sf"/>
</dbReference>
<dbReference type="Proteomes" id="UP000662904">
    <property type="component" value="Chromosome"/>
</dbReference>
<dbReference type="EMBL" id="CP059066">
    <property type="protein sequence ID" value="QSQ09981.1"/>
    <property type="molecule type" value="Genomic_DNA"/>
</dbReference>
<dbReference type="Gene3D" id="3.60.40.10">
    <property type="entry name" value="PPM-type phosphatase domain"/>
    <property type="match status" value="1"/>
</dbReference>
<keyword evidence="2" id="KW-0378">Hydrolase</keyword>
<name>A0A8A0RNK9_9FIRM</name>
<dbReference type="SMART" id="SM00331">
    <property type="entry name" value="PP2C_SIG"/>
    <property type="match status" value="1"/>
</dbReference>
<dbReference type="EC" id="3.1.3.16" evidence="2"/>
<dbReference type="SUPFAM" id="SSF81606">
    <property type="entry name" value="PP2C-like"/>
    <property type="match status" value="1"/>
</dbReference>
<feature type="domain" description="PPM-type phosphatase" evidence="1">
    <location>
        <begin position="2"/>
        <end position="216"/>
    </location>
</feature>
<dbReference type="KEGG" id="kme:H0A61_02373"/>
<dbReference type="Pfam" id="PF07228">
    <property type="entry name" value="SpoIIE"/>
    <property type="match status" value="1"/>
</dbReference>
<dbReference type="AlphaFoldDB" id="A0A8A0RNK9"/>
<evidence type="ECO:0000259" key="1">
    <source>
        <dbReference type="SMART" id="SM00331"/>
    </source>
</evidence>
<dbReference type="InterPro" id="IPR001932">
    <property type="entry name" value="PPM-type_phosphatase-like_dom"/>
</dbReference>
<keyword evidence="3" id="KW-1185">Reference proteome</keyword>
<dbReference type="PANTHER" id="PTHR35801:SF1">
    <property type="entry name" value="PHOSPHOSERINE PHOSPHATASE RSBX"/>
    <property type="match status" value="1"/>
</dbReference>
<evidence type="ECO:0000313" key="2">
    <source>
        <dbReference type="EMBL" id="QSQ09981.1"/>
    </source>
</evidence>
<evidence type="ECO:0000313" key="3">
    <source>
        <dbReference type="Proteomes" id="UP000662904"/>
    </source>
</evidence>
<sequence>MEIRMAVTKTPKYAVSDSGDSVEIVERPKGGLTAILADGQGSGTFARITSNLVVSKAASLISEGARDGAVARAVHDYLYAIKNGKVSSTLTIISVDLDTKSIVVSRNSNCPVIIKKRNDIKILDEYVESIGFHKLMKPSITEFALAEDLVIVSFSDGILSAGKKTGLMMTVENIVDLVRESCPEEIDSLAETILESAIKMDKGKPSDDMTVVTVSICPYYDQKKIRRMRVSLPF</sequence>
<dbReference type="GO" id="GO:0004722">
    <property type="term" value="F:protein serine/threonine phosphatase activity"/>
    <property type="evidence" value="ECO:0007669"/>
    <property type="project" value="UniProtKB-EC"/>
</dbReference>
<dbReference type="InterPro" id="IPR039248">
    <property type="entry name" value="Ptase_RsbX"/>
</dbReference>
<dbReference type="PANTHER" id="PTHR35801">
    <property type="entry name" value="PHOSPHOSERINE PHOSPHATASE RSBX"/>
    <property type="match status" value="1"/>
</dbReference>
<accession>A0A8A0RNK9</accession>
<proteinExistence type="predicted"/>